<dbReference type="AlphaFoldDB" id="B9RMX1"/>
<proteinExistence type="predicted"/>
<gene>
    <name evidence="1" type="ORF">RCOM_1341120</name>
</gene>
<sequence>MVYQSIVLQPLEFLLIFKFQKHFLIGKEHIHSAKAISRTIVTRFGATIAEYKKILLLIADLIELPVSNLAQGCEDKFSMPPIMSRILQYSDSFSPTSPVVITSTPTSSTVLRIPLSLGSKKNLRRPLEFSDVGGSHTNEISNSHTSTKVTTTWAASVHTHISMQLEAFLQTSQNL</sequence>
<evidence type="ECO:0000313" key="2">
    <source>
        <dbReference type="Proteomes" id="UP000008311"/>
    </source>
</evidence>
<dbReference type="EMBL" id="EQ973790">
    <property type="protein sequence ID" value="EEF47094.1"/>
    <property type="molecule type" value="Genomic_DNA"/>
</dbReference>
<dbReference type="Proteomes" id="UP000008311">
    <property type="component" value="Unassembled WGS sequence"/>
</dbReference>
<accession>B9RMX1</accession>
<reference evidence="2" key="1">
    <citation type="journal article" date="2010" name="Nat. Biotechnol.">
        <title>Draft genome sequence of the oilseed species Ricinus communis.</title>
        <authorList>
            <person name="Chan A.P."/>
            <person name="Crabtree J."/>
            <person name="Zhao Q."/>
            <person name="Lorenzi H."/>
            <person name="Orvis J."/>
            <person name="Puiu D."/>
            <person name="Melake-Berhan A."/>
            <person name="Jones K.M."/>
            <person name="Redman J."/>
            <person name="Chen G."/>
            <person name="Cahoon E.B."/>
            <person name="Gedil M."/>
            <person name="Stanke M."/>
            <person name="Haas B.J."/>
            <person name="Wortman J.R."/>
            <person name="Fraser-Liggett C.M."/>
            <person name="Ravel J."/>
            <person name="Rabinowicz P.D."/>
        </authorList>
    </citation>
    <scope>NUCLEOTIDE SEQUENCE [LARGE SCALE GENOMIC DNA]</scope>
    <source>
        <strain evidence="2">cv. Hale</strain>
    </source>
</reference>
<name>B9RMX1_RICCO</name>
<evidence type="ECO:0000313" key="1">
    <source>
        <dbReference type="EMBL" id="EEF47094.1"/>
    </source>
</evidence>
<keyword evidence="2" id="KW-1185">Reference proteome</keyword>
<organism evidence="1 2">
    <name type="scientific">Ricinus communis</name>
    <name type="common">Castor bean</name>
    <dbReference type="NCBI Taxonomy" id="3988"/>
    <lineage>
        <taxon>Eukaryota</taxon>
        <taxon>Viridiplantae</taxon>
        <taxon>Streptophyta</taxon>
        <taxon>Embryophyta</taxon>
        <taxon>Tracheophyta</taxon>
        <taxon>Spermatophyta</taxon>
        <taxon>Magnoliopsida</taxon>
        <taxon>eudicotyledons</taxon>
        <taxon>Gunneridae</taxon>
        <taxon>Pentapetalae</taxon>
        <taxon>rosids</taxon>
        <taxon>fabids</taxon>
        <taxon>Malpighiales</taxon>
        <taxon>Euphorbiaceae</taxon>
        <taxon>Acalyphoideae</taxon>
        <taxon>Acalypheae</taxon>
        <taxon>Ricinus</taxon>
    </lineage>
</organism>
<protein>
    <submittedName>
        <fullName evidence="1">Uncharacterized protein</fullName>
    </submittedName>
</protein>
<dbReference type="InParanoid" id="B9RMX1"/>